<proteinExistence type="predicted"/>
<dbReference type="RefSeq" id="WP_106393336.1">
    <property type="nucleotide sequence ID" value="NZ_PVNK01000175.1"/>
</dbReference>
<dbReference type="Proteomes" id="UP000237968">
    <property type="component" value="Unassembled WGS sequence"/>
</dbReference>
<name>A0A2S9XPC1_9BACT</name>
<keyword evidence="2" id="KW-1185">Reference proteome</keyword>
<dbReference type="EMBL" id="PVNK01000175">
    <property type="protein sequence ID" value="PRP94719.1"/>
    <property type="molecule type" value="Genomic_DNA"/>
</dbReference>
<evidence type="ECO:0000313" key="2">
    <source>
        <dbReference type="Proteomes" id="UP000237968"/>
    </source>
</evidence>
<dbReference type="OrthoDB" id="9837702at2"/>
<gene>
    <name evidence="1" type="ORF">ENSA5_40420</name>
</gene>
<reference evidence="1 2" key="1">
    <citation type="submission" date="2018-03" db="EMBL/GenBank/DDBJ databases">
        <title>Draft Genome Sequences of the Obligatory Marine Myxobacteria Enhygromyxa salina SWB005.</title>
        <authorList>
            <person name="Poehlein A."/>
            <person name="Moghaddam J.A."/>
            <person name="Harms H."/>
            <person name="Alanjari M."/>
            <person name="Koenig G.M."/>
            <person name="Daniel R."/>
            <person name="Schaeberle T.F."/>
        </authorList>
    </citation>
    <scope>NUCLEOTIDE SEQUENCE [LARGE SCALE GENOMIC DNA]</scope>
    <source>
        <strain evidence="1 2">SWB005</strain>
    </source>
</reference>
<dbReference type="AlphaFoldDB" id="A0A2S9XPC1"/>
<sequence length="195" mass="22527">MQPLVYLAVLIIGFSINFGWDRTVRRRRARALAEARRVARPRALPPALDEDERARRLPGTELRAFVDLTRATFIELDGLINHFDLLLLRARDRARFGLVTIKSEQPRAEVQRLLVGWLEAWVHVDDQTRERLRSVALGAETVTSVVERERERVSYEFRRDTAPVLFETITDLDRAVIHMQGIVGLLEASDDDPYR</sequence>
<organism evidence="1 2">
    <name type="scientific">Enhygromyxa salina</name>
    <dbReference type="NCBI Taxonomy" id="215803"/>
    <lineage>
        <taxon>Bacteria</taxon>
        <taxon>Pseudomonadati</taxon>
        <taxon>Myxococcota</taxon>
        <taxon>Polyangia</taxon>
        <taxon>Nannocystales</taxon>
        <taxon>Nannocystaceae</taxon>
        <taxon>Enhygromyxa</taxon>
    </lineage>
</organism>
<evidence type="ECO:0000313" key="1">
    <source>
        <dbReference type="EMBL" id="PRP94719.1"/>
    </source>
</evidence>
<protein>
    <submittedName>
        <fullName evidence="1">Uncharacterized protein</fullName>
    </submittedName>
</protein>
<accession>A0A2S9XPC1</accession>
<comment type="caution">
    <text evidence="1">The sequence shown here is derived from an EMBL/GenBank/DDBJ whole genome shotgun (WGS) entry which is preliminary data.</text>
</comment>